<dbReference type="AlphaFoldDB" id="A0A0K1EF15"/>
<name>A0A0K1EF15_CHOCO</name>
<dbReference type="KEGG" id="ccro:CMC5_035910"/>
<dbReference type="RefSeq" id="WP_050431530.1">
    <property type="nucleotide sequence ID" value="NZ_CP012159.1"/>
</dbReference>
<organism evidence="2 3">
    <name type="scientific">Chondromyces crocatus</name>
    <dbReference type="NCBI Taxonomy" id="52"/>
    <lineage>
        <taxon>Bacteria</taxon>
        <taxon>Pseudomonadati</taxon>
        <taxon>Myxococcota</taxon>
        <taxon>Polyangia</taxon>
        <taxon>Polyangiales</taxon>
        <taxon>Polyangiaceae</taxon>
        <taxon>Chondromyces</taxon>
    </lineage>
</organism>
<keyword evidence="3" id="KW-1185">Reference proteome</keyword>
<evidence type="ECO:0000313" key="2">
    <source>
        <dbReference type="EMBL" id="AKT39444.1"/>
    </source>
</evidence>
<accession>A0A0K1EF15</accession>
<dbReference type="EMBL" id="CP012159">
    <property type="protein sequence ID" value="AKT39444.1"/>
    <property type="molecule type" value="Genomic_DNA"/>
</dbReference>
<reference evidence="2 3" key="1">
    <citation type="submission" date="2015-07" db="EMBL/GenBank/DDBJ databases">
        <title>Genome analysis of myxobacterium Chondromyces crocatus Cm c5 reveals a high potential for natural compound synthesis and the genetic basis for the loss of fruiting body formation.</title>
        <authorList>
            <person name="Zaburannyi N."/>
            <person name="Bunk B."/>
            <person name="Maier J."/>
            <person name="Overmann J."/>
            <person name="Mueller R."/>
        </authorList>
    </citation>
    <scope>NUCLEOTIDE SEQUENCE [LARGE SCALE GENOMIC DNA]</scope>
    <source>
        <strain evidence="2 3">Cm c5</strain>
    </source>
</reference>
<feature type="compositionally biased region" description="Basic residues" evidence="1">
    <location>
        <begin position="93"/>
        <end position="103"/>
    </location>
</feature>
<sequence length="376" mass="40616">MGEAATQVRTSAPGSPLPVLRAPWSLARFRRAGALLSLLGLGLLWSPPATAQDAEPAQDVIPALSSRVANADPEPVPLSEPAGADTYGDEAPKRRKGPPKPPRRGGINPCMTPDPGFGVHDRWSRAPSMGQMISPHKGGLTKSGGFDVIIHFHGHEAVRKEFVKSENGMVLVGIDLGIGSGAYANAFASPGTFERLLTSIETGMASKTGKKNAHIRKLALSAWSAGYGAIEQILRQPAGKKVDSVILLDSLHAGYLDEQAKSLKVVQIEPFIEFARSASAKKKFMFLSHSSIIPPGYASTTEVADFMIKRLSGKSKKANRQDVLGLDMIRRYDRGDFHVRGYTGDDKPDHCAHLGLMADIVRVHLQPRWKTPKGRR</sequence>
<dbReference type="Proteomes" id="UP000067626">
    <property type="component" value="Chromosome"/>
</dbReference>
<gene>
    <name evidence="2" type="ORF">CMC5_035910</name>
</gene>
<feature type="region of interest" description="Disordered" evidence="1">
    <location>
        <begin position="68"/>
        <end position="109"/>
    </location>
</feature>
<proteinExistence type="predicted"/>
<dbReference type="OrthoDB" id="835246at2"/>
<protein>
    <submittedName>
        <fullName evidence="2">Uncharacterized protein</fullName>
    </submittedName>
</protein>
<evidence type="ECO:0000313" key="3">
    <source>
        <dbReference type="Proteomes" id="UP000067626"/>
    </source>
</evidence>
<evidence type="ECO:0000256" key="1">
    <source>
        <dbReference type="SAM" id="MobiDB-lite"/>
    </source>
</evidence>